<evidence type="ECO:0000313" key="11">
    <source>
        <dbReference type="Proteomes" id="UP000045285"/>
    </source>
</evidence>
<evidence type="ECO:0000256" key="5">
    <source>
        <dbReference type="ARBA" id="ARBA00022989"/>
    </source>
</evidence>
<evidence type="ECO:0000256" key="7">
    <source>
        <dbReference type="RuleBase" id="RU003376"/>
    </source>
</evidence>
<organism evidence="10 11">
    <name type="scientific">Mesorhizobium plurifarium</name>
    <dbReference type="NCBI Taxonomy" id="69974"/>
    <lineage>
        <taxon>Bacteria</taxon>
        <taxon>Pseudomonadati</taxon>
        <taxon>Pseudomonadota</taxon>
        <taxon>Alphaproteobacteria</taxon>
        <taxon>Hyphomicrobiales</taxon>
        <taxon>Phyllobacteriaceae</taxon>
        <taxon>Mesorhizobium</taxon>
    </lineage>
</organism>
<keyword evidence="6 8" id="KW-0472">Membrane</keyword>
<protein>
    <submittedName>
        <fullName evidence="10">Putative cytochrome c oxidase subunit III protein</fullName>
    </submittedName>
</protein>
<evidence type="ECO:0000256" key="8">
    <source>
        <dbReference type="SAM" id="Phobius"/>
    </source>
</evidence>
<feature type="transmembrane region" description="Helical" evidence="8">
    <location>
        <begin position="132"/>
        <end position="156"/>
    </location>
</feature>
<keyword evidence="3" id="KW-1003">Cell membrane</keyword>
<keyword evidence="4 7" id="KW-0812">Transmembrane</keyword>
<dbReference type="InterPro" id="IPR000298">
    <property type="entry name" value="Cyt_c_oxidase-like_su3"/>
</dbReference>
<dbReference type="InterPro" id="IPR024791">
    <property type="entry name" value="Cyt_c/ubiquinol_Oxase_su3"/>
</dbReference>
<dbReference type="PANTHER" id="PTHR11403">
    <property type="entry name" value="CYTOCHROME C OXIDASE SUBUNIT III"/>
    <property type="match status" value="1"/>
</dbReference>
<evidence type="ECO:0000256" key="4">
    <source>
        <dbReference type="ARBA" id="ARBA00022692"/>
    </source>
</evidence>
<evidence type="ECO:0000313" key="10">
    <source>
        <dbReference type="EMBL" id="CDX19997.1"/>
    </source>
</evidence>
<feature type="transmembrane region" description="Helical" evidence="8">
    <location>
        <begin position="95"/>
        <end position="112"/>
    </location>
</feature>
<evidence type="ECO:0000256" key="3">
    <source>
        <dbReference type="ARBA" id="ARBA00022475"/>
    </source>
</evidence>
<reference evidence="11" key="1">
    <citation type="submission" date="2014-08" db="EMBL/GenBank/DDBJ databases">
        <authorList>
            <person name="Moulin L."/>
        </authorList>
    </citation>
    <scope>NUCLEOTIDE SEQUENCE [LARGE SCALE GENOMIC DNA]</scope>
</reference>
<feature type="transmembrane region" description="Helical" evidence="8">
    <location>
        <begin position="176"/>
        <end position="195"/>
    </location>
</feature>
<dbReference type="Pfam" id="PF00510">
    <property type="entry name" value="COX3"/>
    <property type="match status" value="1"/>
</dbReference>
<feature type="transmembrane region" description="Helical" evidence="8">
    <location>
        <begin position="63"/>
        <end position="83"/>
    </location>
</feature>
<name>A0A090DYZ5_MESPL</name>
<accession>A0A090DYZ5</accession>
<evidence type="ECO:0000256" key="6">
    <source>
        <dbReference type="ARBA" id="ARBA00023136"/>
    </source>
</evidence>
<keyword evidence="5 8" id="KW-1133">Transmembrane helix</keyword>
<comment type="similarity">
    <text evidence="2 7">Belongs to the cytochrome c oxidase subunit 3 family.</text>
</comment>
<proteinExistence type="inferred from homology"/>
<dbReference type="Proteomes" id="UP000045285">
    <property type="component" value="Unassembled WGS sequence"/>
</dbReference>
<dbReference type="SUPFAM" id="SSF81452">
    <property type="entry name" value="Cytochrome c oxidase subunit III-like"/>
    <property type="match status" value="1"/>
</dbReference>
<dbReference type="EMBL" id="CCMZ01000024">
    <property type="protein sequence ID" value="CDX19997.1"/>
    <property type="molecule type" value="Genomic_DNA"/>
</dbReference>
<gene>
    <name evidence="10" type="ORF">MPL3356_300216</name>
</gene>
<dbReference type="AlphaFoldDB" id="A0A090DYZ5"/>
<sequence length="198" mass="22060">MARGVIDVSGLPTYAFGSRVTPWWGTLSFCLLEGTGFALGIGGYLYLAVTNTHWTKDAVPLNLAWSALFTIVLVVSALPNFLIRRAAMRESLRSVRVLLLVMSAAGLVLVGLRVMEFSALPVRWSDNAYGSFVWLLLGLHGVHVLTDVADTLVLTVLMFTRHGTGKRFSDAEDNAFYWYFVVLSWLPLYAVLYWLPRL</sequence>
<feature type="transmembrane region" description="Helical" evidence="8">
    <location>
        <begin position="23"/>
        <end position="47"/>
    </location>
</feature>
<dbReference type="InterPro" id="IPR013833">
    <property type="entry name" value="Cyt_c_oxidase_su3_a-hlx"/>
</dbReference>
<dbReference type="InterPro" id="IPR035973">
    <property type="entry name" value="Cyt_c_oxidase_su3-like_sf"/>
</dbReference>
<evidence type="ECO:0000256" key="2">
    <source>
        <dbReference type="ARBA" id="ARBA00010581"/>
    </source>
</evidence>
<dbReference type="Gene3D" id="1.20.120.80">
    <property type="entry name" value="Cytochrome c oxidase, subunit III, four-helix bundle"/>
    <property type="match status" value="1"/>
</dbReference>
<dbReference type="PROSITE" id="PS50253">
    <property type="entry name" value="COX3"/>
    <property type="match status" value="1"/>
</dbReference>
<feature type="domain" description="Heme-copper oxidase subunit III family profile" evidence="9">
    <location>
        <begin position="1"/>
        <end position="197"/>
    </location>
</feature>
<keyword evidence="11" id="KW-1185">Reference proteome</keyword>
<dbReference type="GO" id="GO:0004129">
    <property type="term" value="F:cytochrome-c oxidase activity"/>
    <property type="evidence" value="ECO:0007669"/>
    <property type="project" value="InterPro"/>
</dbReference>
<evidence type="ECO:0000256" key="1">
    <source>
        <dbReference type="ARBA" id="ARBA00004651"/>
    </source>
</evidence>
<dbReference type="GO" id="GO:0019646">
    <property type="term" value="P:aerobic electron transport chain"/>
    <property type="evidence" value="ECO:0007669"/>
    <property type="project" value="InterPro"/>
</dbReference>
<dbReference type="PANTHER" id="PTHR11403:SF2">
    <property type="entry name" value="CYTOCHROME BO(3) UBIQUINOL OXIDASE SUBUNIT 3"/>
    <property type="match status" value="1"/>
</dbReference>
<dbReference type="GO" id="GO:0005886">
    <property type="term" value="C:plasma membrane"/>
    <property type="evidence" value="ECO:0007669"/>
    <property type="project" value="UniProtKB-SubCell"/>
</dbReference>
<comment type="subcellular location">
    <subcellularLocation>
        <location evidence="1 7">Cell membrane</location>
        <topology evidence="1 7">Multi-pass membrane protein</topology>
    </subcellularLocation>
</comment>
<evidence type="ECO:0000259" key="9">
    <source>
        <dbReference type="PROSITE" id="PS50253"/>
    </source>
</evidence>
<dbReference type="STRING" id="69974.MPLDJ20_70038"/>